<dbReference type="RefSeq" id="XP_039139224.1">
    <property type="nucleotide sequence ID" value="XM_039283290.1"/>
</dbReference>
<dbReference type="Pfam" id="PF03004">
    <property type="entry name" value="Transposase_24"/>
    <property type="match status" value="1"/>
</dbReference>
<proteinExistence type="predicted"/>
<reference evidence="3" key="1">
    <citation type="submission" date="2025-08" db="UniProtKB">
        <authorList>
            <consortium name="RefSeq"/>
        </authorList>
    </citation>
    <scope>IDENTIFICATION</scope>
</reference>
<dbReference type="InterPro" id="IPR004252">
    <property type="entry name" value="Probable_transposase_24"/>
</dbReference>
<protein>
    <submittedName>
        <fullName evidence="3">Uncharacterized protein LOC120276529</fullName>
    </submittedName>
</protein>
<dbReference type="GeneID" id="120276529"/>
<dbReference type="AlphaFoldDB" id="A0AB40CII3"/>
<dbReference type="Proteomes" id="UP001515500">
    <property type="component" value="Chromosome 14"/>
</dbReference>
<gene>
    <name evidence="3" type="primary">LOC120276529</name>
</gene>
<sequence length="190" mass="21638">MIEHRDRLEAKLGHKVSIVEDFKEVYQKDDGSWNEQGAQLAHEKFAKARQDILAQEGQGVEIDDNKLWWDIFGVSKNRCYGMGGNLVEKIASDYSHLQSQWCTSRTQQFVPSIPPEVISKLEILKKAYEEQKQQIQYIFSLLESRGIQVNFEITPRTSHAAARTGESASHAPHTSEDVEQPQPVDEIATK</sequence>
<keyword evidence="2" id="KW-1185">Reference proteome</keyword>
<evidence type="ECO:0000313" key="2">
    <source>
        <dbReference type="Proteomes" id="UP001515500"/>
    </source>
</evidence>
<name>A0AB40CII3_DIOCR</name>
<feature type="region of interest" description="Disordered" evidence="1">
    <location>
        <begin position="158"/>
        <end position="190"/>
    </location>
</feature>
<evidence type="ECO:0000313" key="3">
    <source>
        <dbReference type="RefSeq" id="XP_039139224.1"/>
    </source>
</evidence>
<evidence type="ECO:0000256" key="1">
    <source>
        <dbReference type="SAM" id="MobiDB-lite"/>
    </source>
</evidence>
<accession>A0AB40CII3</accession>
<organism evidence="2 3">
    <name type="scientific">Dioscorea cayennensis subsp. rotundata</name>
    <name type="common">White Guinea yam</name>
    <name type="synonym">Dioscorea rotundata</name>
    <dbReference type="NCBI Taxonomy" id="55577"/>
    <lineage>
        <taxon>Eukaryota</taxon>
        <taxon>Viridiplantae</taxon>
        <taxon>Streptophyta</taxon>
        <taxon>Embryophyta</taxon>
        <taxon>Tracheophyta</taxon>
        <taxon>Spermatophyta</taxon>
        <taxon>Magnoliopsida</taxon>
        <taxon>Liliopsida</taxon>
        <taxon>Dioscoreales</taxon>
        <taxon>Dioscoreaceae</taxon>
        <taxon>Dioscorea</taxon>
    </lineage>
</organism>